<dbReference type="PATRIC" id="fig|679936.5.peg.2235"/>
<dbReference type="KEGG" id="sap:Sulac_2165"/>
<sequence length="64" mass="7226">MRESRLARLQALIRRQGWTGLWITQEPTLAWVFGGRFHVNWATGTGVAALALTAGRRRLVCGQY</sequence>
<gene>
    <name evidence="1" type="ordered locus">Sulac_2165</name>
</gene>
<dbReference type="HOGENOM" id="CLU_2866125_0_0_9"/>
<evidence type="ECO:0000313" key="1">
    <source>
        <dbReference type="EMBL" id="AEW05645.1"/>
    </source>
</evidence>
<reference evidence="1 2" key="2">
    <citation type="journal article" date="2012" name="Stand. Genomic Sci.">
        <title>Complete genome sequence of the moderately thermophilic mineral-sulfide-oxidizing firmicute Sulfobacillus acidophilus type strain (NAL(T)).</title>
        <authorList>
            <person name="Anderson I."/>
            <person name="Chertkov O."/>
            <person name="Chen A."/>
            <person name="Saunders E."/>
            <person name="Lapidus A."/>
            <person name="Nolan M."/>
            <person name="Lucas S."/>
            <person name="Hammon N."/>
            <person name="Deshpande S."/>
            <person name="Cheng J.F."/>
            <person name="Han C."/>
            <person name="Tapia R."/>
            <person name="Goodwin L.A."/>
            <person name="Pitluck S."/>
            <person name="Liolios K."/>
            <person name="Pagani I."/>
            <person name="Ivanova N."/>
            <person name="Mikhailova N."/>
            <person name="Pati A."/>
            <person name="Palaniappan K."/>
            <person name="Land M."/>
            <person name="Pan C."/>
            <person name="Rohde M."/>
            <person name="Pukall R."/>
            <person name="Goker M."/>
            <person name="Detter J.C."/>
            <person name="Woyke T."/>
            <person name="Bristow J."/>
            <person name="Eisen J.A."/>
            <person name="Markowitz V."/>
            <person name="Hugenholtz P."/>
            <person name="Kyrpides N.C."/>
            <person name="Klenk H.P."/>
            <person name="Mavromatis K."/>
        </authorList>
    </citation>
    <scope>NUCLEOTIDE SEQUENCE [LARGE SCALE GENOMIC DNA]</scope>
    <source>
        <strain evidence="2">ATCC 700253 / DSM 10332 / NAL</strain>
    </source>
</reference>
<dbReference type="Proteomes" id="UP000005439">
    <property type="component" value="Chromosome"/>
</dbReference>
<reference evidence="2" key="1">
    <citation type="submission" date="2011-12" db="EMBL/GenBank/DDBJ databases">
        <title>The complete genome of chromosome of Sulfobacillus acidophilus DSM 10332.</title>
        <authorList>
            <person name="Lucas S."/>
            <person name="Han J."/>
            <person name="Lapidus A."/>
            <person name="Bruce D."/>
            <person name="Goodwin L."/>
            <person name="Pitluck S."/>
            <person name="Peters L."/>
            <person name="Kyrpides N."/>
            <person name="Mavromatis K."/>
            <person name="Ivanova N."/>
            <person name="Mikhailova N."/>
            <person name="Chertkov O."/>
            <person name="Saunders E."/>
            <person name="Detter J.C."/>
            <person name="Tapia R."/>
            <person name="Han C."/>
            <person name="Land M."/>
            <person name="Hauser L."/>
            <person name="Markowitz V."/>
            <person name="Cheng J.-F."/>
            <person name="Hugenholtz P."/>
            <person name="Woyke T."/>
            <person name="Wu D."/>
            <person name="Pukall R."/>
            <person name="Gehrich-Schroeter G."/>
            <person name="Schneider S."/>
            <person name="Klenk H.-P."/>
            <person name="Eisen J.A."/>
        </authorList>
    </citation>
    <scope>NUCLEOTIDE SEQUENCE [LARGE SCALE GENOMIC DNA]</scope>
    <source>
        <strain evidence="2">ATCC 700253 / DSM 10332 / NAL</strain>
    </source>
</reference>
<proteinExistence type="predicted"/>
<accession>G8TTH9</accession>
<keyword evidence="2" id="KW-1185">Reference proteome</keyword>
<evidence type="ECO:0008006" key="3">
    <source>
        <dbReference type="Google" id="ProtNLM"/>
    </source>
</evidence>
<dbReference type="EMBL" id="CP003179">
    <property type="protein sequence ID" value="AEW05645.1"/>
    <property type="molecule type" value="Genomic_DNA"/>
</dbReference>
<dbReference type="AlphaFoldDB" id="G8TTH9"/>
<dbReference type="STRING" id="679936.Sulac_2165"/>
<organism evidence="1 2">
    <name type="scientific">Sulfobacillus acidophilus (strain ATCC 700253 / DSM 10332 / NAL)</name>
    <dbReference type="NCBI Taxonomy" id="679936"/>
    <lineage>
        <taxon>Bacteria</taxon>
        <taxon>Bacillati</taxon>
        <taxon>Bacillota</taxon>
        <taxon>Clostridia</taxon>
        <taxon>Eubacteriales</taxon>
        <taxon>Clostridiales Family XVII. Incertae Sedis</taxon>
        <taxon>Sulfobacillus</taxon>
    </lineage>
</organism>
<evidence type="ECO:0000313" key="2">
    <source>
        <dbReference type="Proteomes" id="UP000005439"/>
    </source>
</evidence>
<name>G8TTH9_SULAD</name>
<protein>
    <recommendedName>
        <fullName evidence="3">Creatinase N-terminal domain-containing protein</fullName>
    </recommendedName>
</protein>